<evidence type="ECO:0000256" key="1">
    <source>
        <dbReference type="SAM" id="MobiDB-lite"/>
    </source>
</evidence>
<dbReference type="RefSeq" id="WP_274202804.1">
    <property type="nucleotide sequence ID" value="NZ_JAQZAO010000011.1"/>
</dbReference>
<gene>
    <name evidence="2" type="ORF">PGB27_23280</name>
</gene>
<evidence type="ECO:0000313" key="3">
    <source>
        <dbReference type="Proteomes" id="UP001300763"/>
    </source>
</evidence>
<sequence length="122" mass="13009">MSAPTTLPTTVPMTRPTRPTSTIETAPWVLAHATACAEAVATALDLLDEDDVETVPDDAGEGFTLRVHADPPRAVRAVRWSAVSGWAATADPALRRAPRWWTLPLAADAEPLALCEVLRSGQ</sequence>
<accession>A0ABT5SZJ6</accession>
<keyword evidence="3" id="KW-1185">Reference proteome</keyword>
<dbReference type="EMBL" id="JAQZAO010000011">
    <property type="protein sequence ID" value="MDD7968277.1"/>
    <property type="molecule type" value="Genomic_DNA"/>
</dbReference>
<name>A0ABT5SZJ6_9PSEU</name>
<protein>
    <submittedName>
        <fullName evidence="2">Uncharacterized protein</fullName>
    </submittedName>
</protein>
<proteinExistence type="predicted"/>
<comment type="caution">
    <text evidence="2">The sequence shown here is derived from an EMBL/GenBank/DDBJ whole genome shotgun (WGS) entry which is preliminary data.</text>
</comment>
<reference evidence="2 3" key="1">
    <citation type="submission" date="2023-02" db="EMBL/GenBank/DDBJ databases">
        <title>Genome sequencing required for Actinomycetospora new species description.</title>
        <authorList>
            <person name="Saimee Y."/>
            <person name="Duangmal K."/>
        </authorList>
    </citation>
    <scope>NUCLEOTIDE SEQUENCE [LARGE SCALE GENOMIC DNA]</scope>
    <source>
        <strain evidence="2 3">DW7H6</strain>
    </source>
</reference>
<feature type="region of interest" description="Disordered" evidence="1">
    <location>
        <begin position="1"/>
        <end position="20"/>
    </location>
</feature>
<dbReference type="Proteomes" id="UP001300763">
    <property type="component" value="Unassembled WGS sequence"/>
</dbReference>
<organism evidence="2 3">
    <name type="scientific">Actinomycetospora lemnae</name>
    <dbReference type="NCBI Taxonomy" id="3019891"/>
    <lineage>
        <taxon>Bacteria</taxon>
        <taxon>Bacillati</taxon>
        <taxon>Actinomycetota</taxon>
        <taxon>Actinomycetes</taxon>
        <taxon>Pseudonocardiales</taxon>
        <taxon>Pseudonocardiaceae</taxon>
        <taxon>Actinomycetospora</taxon>
    </lineage>
</organism>
<evidence type="ECO:0000313" key="2">
    <source>
        <dbReference type="EMBL" id="MDD7968277.1"/>
    </source>
</evidence>